<evidence type="ECO:0000313" key="11">
    <source>
        <dbReference type="Proteomes" id="UP000193218"/>
    </source>
</evidence>
<gene>
    <name evidence="10" type="ORF">BD324DRAFT_633726</name>
</gene>
<feature type="compositionally biased region" description="Low complexity" evidence="9">
    <location>
        <begin position="1"/>
        <end position="18"/>
    </location>
</feature>
<dbReference type="Pfam" id="PF13634">
    <property type="entry name" value="Nucleoporin_FG"/>
    <property type="match status" value="1"/>
</dbReference>
<evidence type="ECO:0000256" key="5">
    <source>
        <dbReference type="ARBA" id="ARBA00023010"/>
    </source>
</evidence>
<dbReference type="OrthoDB" id="2538017at2759"/>
<keyword evidence="11" id="KW-1185">Reference proteome</keyword>
<keyword evidence="2" id="KW-0813">Transport</keyword>
<feature type="compositionally biased region" description="Gly residues" evidence="9">
    <location>
        <begin position="130"/>
        <end position="141"/>
    </location>
</feature>
<feature type="compositionally biased region" description="Low complexity" evidence="9">
    <location>
        <begin position="82"/>
        <end position="109"/>
    </location>
</feature>
<feature type="coiled-coil region" evidence="8">
    <location>
        <begin position="291"/>
        <end position="325"/>
    </location>
</feature>
<keyword evidence="6" id="KW-0906">Nuclear pore complex</keyword>
<keyword evidence="7" id="KW-0539">Nucleus</keyword>
<protein>
    <recommendedName>
        <fullName evidence="12">Nucleoporin complex subunit 54-domain-containing protein</fullName>
    </recommendedName>
</protein>
<sequence length="458" mass="48202">MSFGGFSFGSGSNSAPSSATQPAVPQFSLTAPTPTVSASSTFSFGNNSASQTQAGQQQGSTGAQAPSTSSTGQTGSLFGFGQNQNQSTSQSANPGQSGTQTQQQQSSGSLFGGSLFGAKPAQSAPAAGTNTGGGLFGGGSSLFGSQTTRPQQNQQSSTSLFGQSSTTQQPATTSLFGQSTVQPSSGLFGSSNQAQKPAGSTLFGSTTQPQQSLLSSQNQQSGLGQSSSASSSGLNKTTRFTDLPEQAQRTIEQLDGFFKQQKEAGKGINPEPLGQAIQQTSLDVKAASEEASALTQGINALQSSLKQLKDKFDSEETDLRKVAEIWETYRSVDGRPGAVRVAAHRDFPHEFFARTAAGMQERAARYRKSIAQLQRVIQSLSSRQDTVSPHAIAQTIQNHQNAILSLAARLEQMQIRMIHLKGVYTDQYREGTNSMRDPFEVAREEKGLPPIRAASWSI</sequence>
<dbReference type="AlphaFoldDB" id="A0A1Y1UAI3"/>
<dbReference type="STRING" id="4999.A0A1Y1UAI3"/>
<feature type="compositionally biased region" description="Low complexity" evidence="9">
    <location>
        <begin position="204"/>
        <end position="234"/>
    </location>
</feature>
<dbReference type="InterPro" id="IPR025574">
    <property type="entry name" value="Nucleoporin_FG_rpt"/>
</dbReference>
<dbReference type="GO" id="GO:0008139">
    <property type="term" value="F:nuclear localization sequence binding"/>
    <property type="evidence" value="ECO:0007669"/>
    <property type="project" value="InterPro"/>
</dbReference>
<keyword evidence="4" id="KW-0653">Protein transport</keyword>
<evidence type="ECO:0000256" key="1">
    <source>
        <dbReference type="ARBA" id="ARBA00004567"/>
    </source>
</evidence>
<evidence type="ECO:0000256" key="7">
    <source>
        <dbReference type="ARBA" id="ARBA00023242"/>
    </source>
</evidence>
<evidence type="ECO:0000256" key="6">
    <source>
        <dbReference type="ARBA" id="ARBA00023132"/>
    </source>
</evidence>
<feature type="region of interest" description="Disordered" evidence="9">
    <location>
        <begin position="1"/>
        <end position="237"/>
    </location>
</feature>
<dbReference type="GO" id="GO:0005643">
    <property type="term" value="C:nuclear pore"/>
    <property type="evidence" value="ECO:0007669"/>
    <property type="project" value="UniProtKB-SubCell"/>
</dbReference>
<evidence type="ECO:0000256" key="8">
    <source>
        <dbReference type="SAM" id="Coils"/>
    </source>
</evidence>
<dbReference type="PANTHER" id="PTHR13437:SF2">
    <property type="entry name" value="NUCLEOPORIN P58_P45"/>
    <property type="match status" value="1"/>
</dbReference>
<dbReference type="InterPro" id="IPR024882">
    <property type="entry name" value="NUP58/p45/49"/>
</dbReference>
<comment type="caution">
    <text evidence="10">The sequence shown here is derived from an EMBL/GenBank/DDBJ whole genome shotgun (WGS) entry which is preliminary data.</text>
</comment>
<keyword evidence="3" id="KW-0509">mRNA transport</keyword>
<comment type="subcellular location">
    <subcellularLocation>
        <location evidence="1">Nucleus</location>
        <location evidence="1">Nuclear pore complex</location>
    </subcellularLocation>
</comment>
<organism evidence="10 11">
    <name type="scientific">Kockovaella imperatae</name>
    <dbReference type="NCBI Taxonomy" id="4999"/>
    <lineage>
        <taxon>Eukaryota</taxon>
        <taxon>Fungi</taxon>
        <taxon>Dikarya</taxon>
        <taxon>Basidiomycota</taxon>
        <taxon>Agaricomycotina</taxon>
        <taxon>Tremellomycetes</taxon>
        <taxon>Tremellales</taxon>
        <taxon>Cuniculitremaceae</taxon>
        <taxon>Kockovaella</taxon>
    </lineage>
</organism>
<evidence type="ECO:0000256" key="2">
    <source>
        <dbReference type="ARBA" id="ARBA00022448"/>
    </source>
</evidence>
<evidence type="ECO:0000256" key="3">
    <source>
        <dbReference type="ARBA" id="ARBA00022816"/>
    </source>
</evidence>
<dbReference type="GeneID" id="33558459"/>
<keyword evidence="5" id="KW-0811">Translocation</keyword>
<feature type="compositionally biased region" description="Polar residues" evidence="9">
    <location>
        <begin position="66"/>
        <end position="76"/>
    </location>
</feature>
<feature type="compositionally biased region" description="Polar residues" evidence="9">
    <location>
        <begin position="19"/>
        <end position="29"/>
    </location>
</feature>
<evidence type="ECO:0000256" key="4">
    <source>
        <dbReference type="ARBA" id="ARBA00022927"/>
    </source>
</evidence>
<evidence type="ECO:0000313" key="10">
    <source>
        <dbReference type="EMBL" id="ORX35048.1"/>
    </source>
</evidence>
<evidence type="ECO:0008006" key="12">
    <source>
        <dbReference type="Google" id="ProtNLM"/>
    </source>
</evidence>
<dbReference type="EMBL" id="NBSH01000012">
    <property type="protein sequence ID" value="ORX35048.1"/>
    <property type="molecule type" value="Genomic_DNA"/>
</dbReference>
<evidence type="ECO:0000256" key="9">
    <source>
        <dbReference type="SAM" id="MobiDB-lite"/>
    </source>
</evidence>
<dbReference type="FunCoup" id="A0A1Y1UAI3">
    <property type="interactions" value="55"/>
</dbReference>
<dbReference type="Proteomes" id="UP000193218">
    <property type="component" value="Unassembled WGS sequence"/>
</dbReference>
<feature type="compositionally biased region" description="Polar residues" evidence="9">
    <location>
        <begin position="175"/>
        <end position="195"/>
    </location>
</feature>
<feature type="compositionally biased region" description="Polar residues" evidence="9">
    <location>
        <begin position="146"/>
        <end position="162"/>
    </location>
</feature>
<keyword evidence="8" id="KW-0175">Coiled coil</keyword>
<dbReference type="GO" id="GO:0015031">
    <property type="term" value="P:protein transport"/>
    <property type="evidence" value="ECO:0007669"/>
    <property type="project" value="UniProtKB-KW"/>
</dbReference>
<dbReference type="InParanoid" id="A0A1Y1UAI3"/>
<feature type="coiled-coil region" evidence="8">
    <location>
        <begin position="356"/>
        <end position="416"/>
    </location>
</feature>
<dbReference type="PANTHER" id="PTHR13437">
    <property type="entry name" value="NUCLEOPORIN P58/P45 NUCLEOPORIN-LIKE PROTEIN 1"/>
    <property type="match status" value="1"/>
</dbReference>
<name>A0A1Y1UAI3_9TREE</name>
<feature type="compositionally biased region" description="Low complexity" evidence="9">
    <location>
        <begin position="163"/>
        <end position="174"/>
    </location>
</feature>
<feature type="compositionally biased region" description="Low complexity" evidence="9">
    <location>
        <begin position="30"/>
        <end position="65"/>
    </location>
</feature>
<accession>A0A1Y1UAI3</accession>
<reference evidence="10 11" key="1">
    <citation type="submission" date="2017-03" db="EMBL/GenBank/DDBJ databases">
        <title>Widespread Adenine N6-methylation of Active Genes in Fungi.</title>
        <authorList>
            <consortium name="DOE Joint Genome Institute"/>
            <person name="Mondo S.J."/>
            <person name="Dannebaum R.O."/>
            <person name="Kuo R.C."/>
            <person name="Louie K.B."/>
            <person name="Bewick A.J."/>
            <person name="Labutti K."/>
            <person name="Haridas S."/>
            <person name="Kuo A."/>
            <person name="Salamov A."/>
            <person name="Ahrendt S.R."/>
            <person name="Lau R."/>
            <person name="Bowen B.P."/>
            <person name="Lipzen A."/>
            <person name="Sullivan W."/>
            <person name="Andreopoulos W.B."/>
            <person name="Clum A."/>
            <person name="Lindquist E."/>
            <person name="Daum C."/>
            <person name="Northen T.R."/>
            <person name="Ramamoorthy G."/>
            <person name="Schmitz R.J."/>
            <person name="Gryganskyi A."/>
            <person name="Culley D."/>
            <person name="Magnuson J."/>
            <person name="James T.Y."/>
            <person name="O'Malley M.A."/>
            <person name="Stajich J.E."/>
            <person name="Spatafora J.W."/>
            <person name="Visel A."/>
            <person name="Grigoriev I.V."/>
        </authorList>
    </citation>
    <scope>NUCLEOTIDE SEQUENCE [LARGE SCALE GENOMIC DNA]</scope>
    <source>
        <strain evidence="10 11">NRRL Y-17943</strain>
    </source>
</reference>
<dbReference type="GO" id="GO:0017056">
    <property type="term" value="F:structural constituent of nuclear pore"/>
    <property type="evidence" value="ECO:0007669"/>
    <property type="project" value="InterPro"/>
</dbReference>
<proteinExistence type="predicted"/>
<dbReference type="Gene3D" id="6.10.140.1350">
    <property type="match status" value="1"/>
</dbReference>
<dbReference type="GO" id="GO:0051028">
    <property type="term" value="P:mRNA transport"/>
    <property type="evidence" value="ECO:0007669"/>
    <property type="project" value="UniProtKB-KW"/>
</dbReference>
<dbReference type="RefSeq" id="XP_021869264.1">
    <property type="nucleotide sequence ID" value="XM_022016650.1"/>
</dbReference>